<evidence type="ECO:0000313" key="1">
    <source>
        <dbReference type="EMBL" id="CAK9888901.1"/>
    </source>
</evidence>
<evidence type="ECO:0000313" key="3">
    <source>
        <dbReference type="Proteomes" id="UP000326595"/>
    </source>
</evidence>
<name>A0A5E6SR78_PSEFL</name>
<dbReference type="Proteomes" id="UP000326595">
    <property type="component" value="Chromosome"/>
</dbReference>
<gene>
    <name evidence="1" type="ORF">PS652_01730</name>
    <name evidence="2" type="ORF">PS652_02230</name>
</gene>
<proteinExistence type="predicted"/>
<protein>
    <submittedName>
        <fullName evidence="2">Uncharacterized protein</fullName>
    </submittedName>
</protein>
<dbReference type="EMBL" id="OZ024668">
    <property type="protein sequence ID" value="CAK9888901.1"/>
    <property type="molecule type" value="Genomic_DNA"/>
</dbReference>
<reference evidence="2" key="1">
    <citation type="submission" date="2019-09" db="EMBL/GenBank/DDBJ databases">
        <authorList>
            <person name="Chandra G."/>
            <person name="Truman W A."/>
        </authorList>
    </citation>
    <scope>NUCLEOTIDE SEQUENCE [LARGE SCALE GENOMIC DNA]</scope>
    <source>
        <strain evidence="2">PS652</strain>
    </source>
</reference>
<accession>A0A5E6SR78</accession>
<organism evidence="2">
    <name type="scientific">Pseudomonas fluorescens</name>
    <dbReference type="NCBI Taxonomy" id="294"/>
    <lineage>
        <taxon>Bacteria</taxon>
        <taxon>Pseudomonadati</taxon>
        <taxon>Pseudomonadota</taxon>
        <taxon>Gammaproteobacteria</taxon>
        <taxon>Pseudomonadales</taxon>
        <taxon>Pseudomonadaceae</taxon>
        <taxon>Pseudomonas</taxon>
    </lineage>
</organism>
<reference evidence="1 3" key="2">
    <citation type="submission" date="2024-03" db="EMBL/GenBank/DDBJ databases">
        <authorList>
            <person name="Alaster D. Moffat"/>
            <person name="Govind Chandra"/>
            <person name="Andrew W. Truman"/>
        </authorList>
    </citation>
    <scope>NUCLEOTIDE SEQUENCE [LARGE SCALE GENOMIC DNA]</scope>
    <source>
        <strain evidence="1">PS652</strain>
    </source>
</reference>
<dbReference type="EMBL" id="CABVHG010000011">
    <property type="protein sequence ID" value="VVM79845.1"/>
    <property type="molecule type" value="Genomic_DNA"/>
</dbReference>
<dbReference type="AlphaFoldDB" id="A0A5E6SR78"/>
<evidence type="ECO:0000313" key="2">
    <source>
        <dbReference type="EMBL" id="VVM79845.1"/>
    </source>
</evidence>
<sequence length="933" mass="103329">MTGFVATDLLPPELPQALGDGLYLDTFPDDIAVLVVPWPGIEEGQKVWLRCLGHDPDGEPVQWHVCEAEPVSRQQVQFGLRLFIDRAQLEALGHESALSLILAVSFDGADDESAATEFPHCQVTLYQALDEAPEPQVVKPLALTQLRIPNLAQPVAGGDGGLNIAALEVSDYGVMVIVEPYLGMAGGDIVEIFWDDPQLPIYVYPLDPDDVGKNLFFYLPRARIEENPGWITAFFRITALDGNSDDSAPLRVLVKLDRPGGIDPHPGEPGHQRLELLILPDEVIEFGVDEALAAEGFDARVPPYEGRVAGDSIRVSWGGVIIRRRVEEEDLLDDIVVFIDPDTIARAGDSENLPVLYKIVDEVHNHSDGWSPHLSIKVDTQGYPLAAPTVLDANEQGYIDLEVLGYDDVRVAIGADDQFAAGDSLLLEWIGRTPDGQLVEHRETVDLEEDGAGVQLLVPNNKVQAIASGLAIVSYQLLPPDGDPVQSRRTTVGVIGEPFGLPAPVIKELDEEGQLIIGLPFVVAEIQPWVGMVNGSWFQLVWRGTTVDGKAYLHEDTFYISGSQAGRLLRRVVRSEHIDLLDGGEVEVSYRIKTERDPDSPIKESEKLRLYVGLSPQVLPSVIVEDIYEDAEGAWLDPDEVTGYATVRLLGKDEAGEHVFQEDDEVIFEWIGETAAGTWTDTLIVPPGAEGEDLRFEVWDDRIIPSNNSVVKIGYRVIREGSRTHFSKPYELWVSNQLRWDDFEVNGWRTRNFEPVTGFAGAGYIRAVRHVGAVTYVSNQSAVRVDNKGKVSVDRAWQGTLIVTATLENGKRGSYSLEPLTYWFRTPTSQAYHYAGAVSLLTSEGWRLPVRTEVAFERNARRNGRLCSEWGRLSFYGWPEIVNGSGPHFHEEYFLIGGNPVDQLVVNRIDGNIYQYRDYNIRVGALGVKPVET</sequence>
<dbReference type="RefSeq" id="WP_038994862.1">
    <property type="nucleotide sequence ID" value="NZ_OZ024668.1"/>
</dbReference>